<dbReference type="AlphaFoldDB" id="A0AAN7PSN7"/>
<name>A0AAN7PSN7_9MYRT</name>
<accession>A0AAN7PSN7</accession>
<dbReference type="Proteomes" id="UP001345219">
    <property type="component" value="Chromosome 4"/>
</dbReference>
<gene>
    <name evidence="1" type="ORF">SAY87_004447</name>
</gene>
<keyword evidence="2" id="KW-1185">Reference proteome</keyword>
<dbReference type="GO" id="GO:0042138">
    <property type="term" value="P:meiotic DNA double-strand break formation"/>
    <property type="evidence" value="ECO:0007669"/>
    <property type="project" value="InterPro"/>
</dbReference>
<evidence type="ECO:0000313" key="2">
    <source>
        <dbReference type="Proteomes" id="UP001345219"/>
    </source>
</evidence>
<dbReference type="EMBL" id="JAXIOK010000017">
    <property type="protein sequence ID" value="KAK4750965.1"/>
    <property type="molecule type" value="Genomic_DNA"/>
</dbReference>
<sequence length="924" mass="103544">MGFTTLIPILQCIAEVPYHPCQSQILKLIWSCVSNFLGITTTTQYEELVLILTKMLRRHCEGELGMQSETFSIICSIFVSMMKSSSYHDLPKLIICLEEVSKLTVLSSLTVCGNNSYQLLQSLYLLKESYAYSHEDHSLNNSSKRKLGQCITDVCKTHLLPWIVTAISGRIDEDVVLGILETFHFILCQKSDIQAKEFAENLISSSWFSFSFESLGMYPTERMKWRLYLMMSSLIDVLFGNDSGKPVREAVSSLPSDPNDLLFLLGQKSANDVLLSTCQSATLLILYCSSLHDERLADDKLVLASLEQYILVNSSSLGCGLDDSLTFFRLVNLYGLYRGLAKRSYQISYSPEAERIFFQLLTEHECLLFCAPIHFTSLKWLFQQEKIFSSLSNQILKFCRIHGSNSTSAEIFGENAQVLDVQAIAKLVISGDNYSVRMLVCLFEDVNKEKNEESDMLSLLNLVEHVIKIIPDASDQLCLNGIAKAMQMIYYDSEATLSFELYKDCSIFIFNLLSSVHSESLTDSDAWTTVTTKLTDKLICRGSEESFNQEEVLIFGILCLILHHSIYGALVEPSKVILFNIPLTSMIYSIIHHACSNGPTLFDNDEGTNNGSTLLNAILLLYFSIRSVHAILPKTTLWSNFLGQSNTMLDESLDGSNFYELCILLHYGCPIIKVVASFCLLELCTGISNQKQRCHGELKCNTKHLKSVMAVLECLLLYNDNRVAVNCSLCLCMIFEWEMVKIVDGKLAEKNKWCRLIVEELATYLTIPSLVSKSCSNNQAASIYIAITLLKLKKVPGWMRSVFDDTCINGLLQNLSGSSLSTEMVLLFRELMNAGFLNAEHVGSLNRVFQECRKLIYHEDVHDGCVGELAVKPAAIKHGISCEITNYLVHLISSGMDRVNATGNKRLLEEIETFLTASADAGIG</sequence>
<proteinExistence type="predicted"/>
<comment type="caution">
    <text evidence="1">The sequence shown here is derived from an EMBL/GenBank/DDBJ whole genome shotgun (WGS) entry which is preliminary data.</text>
</comment>
<dbReference type="PANTHER" id="PTHR36379">
    <property type="entry name" value="PROTEIN PRD1"/>
    <property type="match status" value="1"/>
</dbReference>
<organism evidence="1 2">
    <name type="scientific">Trapa incisa</name>
    <dbReference type="NCBI Taxonomy" id="236973"/>
    <lineage>
        <taxon>Eukaryota</taxon>
        <taxon>Viridiplantae</taxon>
        <taxon>Streptophyta</taxon>
        <taxon>Embryophyta</taxon>
        <taxon>Tracheophyta</taxon>
        <taxon>Spermatophyta</taxon>
        <taxon>Magnoliopsida</taxon>
        <taxon>eudicotyledons</taxon>
        <taxon>Gunneridae</taxon>
        <taxon>Pentapetalae</taxon>
        <taxon>rosids</taxon>
        <taxon>malvids</taxon>
        <taxon>Myrtales</taxon>
        <taxon>Lythraceae</taxon>
        <taxon>Trapa</taxon>
    </lineage>
</organism>
<dbReference type="InterPro" id="IPR044968">
    <property type="entry name" value="PRD1"/>
</dbReference>
<dbReference type="PANTHER" id="PTHR36379:SF1">
    <property type="entry name" value="PUTATIVE RECOMBINATION INITIATION DEFECT 1-RELATED"/>
    <property type="match status" value="1"/>
</dbReference>
<evidence type="ECO:0008006" key="3">
    <source>
        <dbReference type="Google" id="ProtNLM"/>
    </source>
</evidence>
<reference evidence="1 2" key="1">
    <citation type="journal article" date="2023" name="Hortic Res">
        <title>Pangenome of water caltrop reveals structural variations and asymmetric subgenome divergence after allopolyploidization.</title>
        <authorList>
            <person name="Zhang X."/>
            <person name="Chen Y."/>
            <person name="Wang L."/>
            <person name="Yuan Y."/>
            <person name="Fang M."/>
            <person name="Shi L."/>
            <person name="Lu R."/>
            <person name="Comes H.P."/>
            <person name="Ma Y."/>
            <person name="Chen Y."/>
            <person name="Huang G."/>
            <person name="Zhou Y."/>
            <person name="Zheng Z."/>
            <person name="Qiu Y."/>
        </authorList>
    </citation>
    <scope>NUCLEOTIDE SEQUENCE [LARGE SCALE GENOMIC DNA]</scope>
    <source>
        <tissue evidence="1">Roots</tissue>
    </source>
</reference>
<protein>
    <recommendedName>
        <fullName evidence="3">Protein PRD1</fullName>
    </recommendedName>
</protein>
<evidence type="ECO:0000313" key="1">
    <source>
        <dbReference type="EMBL" id="KAK4750965.1"/>
    </source>
</evidence>